<dbReference type="InterPro" id="IPR011006">
    <property type="entry name" value="CheY-like_superfamily"/>
</dbReference>
<dbReference type="SMART" id="SM00448">
    <property type="entry name" value="REC"/>
    <property type="match status" value="1"/>
</dbReference>
<accession>A0A1J4MZ39</accession>
<feature type="domain" description="Response regulatory" evidence="3">
    <location>
        <begin position="18"/>
        <end position="135"/>
    </location>
</feature>
<keyword evidence="1 2" id="KW-0597">Phosphoprotein</keyword>
<dbReference type="InterPro" id="IPR001789">
    <property type="entry name" value="Sig_transdc_resp-reg_receiver"/>
</dbReference>
<dbReference type="GO" id="GO:0000160">
    <property type="term" value="P:phosphorelay signal transduction system"/>
    <property type="evidence" value="ECO:0007669"/>
    <property type="project" value="InterPro"/>
</dbReference>
<dbReference type="Gene3D" id="3.40.50.2300">
    <property type="match status" value="1"/>
</dbReference>
<proteinExistence type="predicted"/>
<evidence type="ECO:0000313" key="4">
    <source>
        <dbReference type="EMBL" id="OIJ24606.1"/>
    </source>
</evidence>
<evidence type="ECO:0000256" key="1">
    <source>
        <dbReference type="ARBA" id="ARBA00022553"/>
    </source>
</evidence>
<dbReference type="PANTHER" id="PTHR44591">
    <property type="entry name" value="STRESS RESPONSE REGULATOR PROTEIN 1"/>
    <property type="match status" value="1"/>
</dbReference>
<dbReference type="STRING" id="1844.UG56_022185"/>
<organism evidence="4 5">
    <name type="scientific">Nocardioides luteus</name>
    <dbReference type="NCBI Taxonomy" id="1844"/>
    <lineage>
        <taxon>Bacteria</taxon>
        <taxon>Bacillati</taxon>
        <taxon>Actinomycetota</taxon>
        <taxon>Actinomycetes</taxon>
        <taxon>Propionibacteriales</taxon>
        <taxon>Nocardioidaceae</taxon>
        <taxon>Nocardioides</taxon>
    </lineage>
</organism>
<reference evidence="4" key="1">
    <citation type="submission" date="2016-10" db="EMBL/GenBank/DDBJ databases">
        <title>Draft Genome Sequence of Nocardioides luteus Strain BAFB, an Alkane-Degrading Bacterium Isolated from JP-7 Polluted Soil.</title>
        <authorList>
            <person name="Brown L."/>
            <person name="Ruiz O.N."/>
            <person name="Gunasekera T."/>
        </authorList>
    </citation>
    <scope>NUCLEOTIDE SEQUENCE [LARGE SCALE GENOMIC DNA]</scope>
    <source>
        <strain evidence="4">BAFB</strain>
    </source>
</reference>
<evidence type="ECO:0000256" key="2">
    <source>
        <dbReference type="PROSITE-ProRule" id="PRU00169"/>
    </source>
</evidence>
<dbReference type="PANTHER" id="PTHR44591:SF3">
    <property type="entry name" value="RESPONSE REGULATORY DOMAIN-CONTAINING PROTEIN"/>
    <property type="match status" value="1"/>
</dbReference>
<dbReference type="SUPFAM" id="SSF52172">
    <property type="entry name" value="CheY-like"/>
    <property type="match status" value="1"/>
</dbReference>
<name>A0A1J4MZ39_9ACTN</name>
<evidence type="ECO:0000259" key="3">
    <source>
        <dbReference type="PROSITE" id="PS50110"/>
    </source>
</evidence>
<dbReference type="InterPro" id="IPR050595">
    <property type="entry name" value="Bact_response_regulator"/>
</dbReference>
<dbReference type="RefSeq" id="WP_045550831.1">
    <property type="nucleotide sequence ID" value="NZ_JZDQ02000036.1"/>
</dbReference>
<dbReference type="EMBL" id="JZDQ02000036">
    <property type="protein sequence ID" value="OIJ24606.1"/>
    <property type="molecule type" value="Genomic_DNA"/>
</dbReference>
<dbReference type="OrthoDB" id="3197131at2"/>
<dbReference type="Pfam" id="PF00072">
    <property type="entry name" value="Response_reg"/>
    <property type="match status" value="1"/>
</dbReference>
<dbReference type="Proteomes" id="UP000033772">
    <property type="component" value="Unassembled WGS sequence"/>
</dbReference>
<protein>
    <submittedName>
        <fullName evidence="4">Response regulator</fullName>
    </submittedName>
</protein>
<sequence>MKETSVAPLGVATGSRAKILLVDDRAANLVALEAILGSLDQTLVRAGSGEDALRALLHDDFALILLDAQMPGMDGFETATRIKARERTKDVPIIFLTANDFDTHLAYRGYATGAADFLAKPFDPWLLRAKVQVFVDLWHASRKLSTQADLLRRSLDERRSSVPGRVDVDVVADLRSRLAGVEEAVADLDVAADMGPGGDARRRLGQRLDDLRQALEALG</sequence>
<keyword evidence="5" id="KW-1185">Reference proteome</keyword>
<comment type="caution">
    <text evidence="4">The sequence shown here is derived from an EMBL/GenBank/DDBJ whole genome shotgun (WGS) entry which is preliminary data.</text>
</comment>
<gene>
    <name evidence="4" type="ORF">UG56_022185</name>
</gene>
<dbReference type="PROSITE" id="PS50110">
    <property type="entry name" value="RESPONSE_REGULATORY"/>
    <property type="match status" value="1"/>
</dbReference>
<dbReference type="AlphaFoldDB" id="A0A1J4MZ39"/>
<feature type="modified residue" description="4-aspartylphosphate" evidence="2">
    <location>
        <position position="67"/>
    </location>
</feature>
<evidence type="ECO:0000313" key="5">
    <source>
        <dbReference type="Proteomes" id="UP000033772"/>
    </source>
</evidence>